<dbReference type="GeneID" id="131801250"/>
<reference evidence="6" key="1">
    <citation type="submission" date="2025-08" db="UniProtKB">
        <authorList>
            <consortium name="RefSeq"/>
        </authorList>
    </citation>
    <scope>IDENTIFICATION</scope>
    <source>
        <strain evidence="6">Aabys</strain>
        <tissue evidence="6">Whole body</tissue>
    </source>
</reference>
<proteinExistence type="inferred from homology"/>
<feature type="compositionally biased region" description="Basic and acidic residues" evidence="3">
    <location>
        <begin position="1038"/>
        <end position="1065"/>
    </location>
</feature>
<evidence type="ECO:0000256" key="2">
    <source>
        <dbReference type="RuleBase" id="RU000383"/>
    </source>
</evidence>
<feature type="region of interest" description="Disordered" evidence="3">
    <location>
        <begin position="859"/>
        <end position="885"/>
    </location>
</feature>
<dbReference type="InterPro" id="IPR036915">
    <property type="entry name" value="Cyclin-like_sf"/>
</dbReference>
<feature type="compositionally biased region" description="Polar residues" evidence="3">
    <location>
        <begin position="598"/>
        <end position="620"/>
    </location>
</feature>
<protein>
    <submittedName>
        <fullName evidence="6">Cyclin-T-like isoform X1</fullName>
    </submittedName>
</protein>
<feature type="domain" description="Cyclin-like" evidence="4">
    <location>
        <begin position="54"/>
        <end position="151"/>
    </location>
</feature>
<feature type="compositionally biased region" description="Polar residues" evidence="3">
    <location>
        <begin position="825"/>
        <end position="838"/>
    </location>
</feature>
<feature type="compositionally biased region" description="Polar residues" evidence="3">
    <location>
        <begin position="1244"/>
        <end position="1259"/>
    </location>
</feature>
<dbReference type="InterPro" id="IPR006671">
    <property type="entry name" value="Cyclin_N"/>
</dbReference>
<gene>
    <name evidence="6" type="primary">LOC131801250</name>
</gene>
<feature type="compositionally biased region" description="Basic residues" evidence="3">
    <location>
        <begin position="1005"/>
        <end position="1017"/>
    </location>
</feature>
<feature type="compositionally biased region" description="Basic and acidic residues" evidence="3">
    <location>
        <begin position="1018"/>
        <end position="1028"/>
    </location>
</feature>
<feature type="compositionally biased region" description="Low complexity" evidence="3">
    <location>
        <begin position="311"/>
        <end position="322"/>
    </location>
</feature>
<dbReference type="InterPro" id="IPR043198">
    <property type="entry name" value="Cyclin/Ssn8"/>
</dbReference>
<keyword evidence="1 2" id="KW-0195">Cyclin</keyword>
<feature type="compositionally biased region" description="Polar residues" evidence="3">
    <location>
        <begin position="709"/>
        <end position="727"/>
    </location>
</feature>
<feature type="compositionally biased region" description="Low complexity" evidence="3">
    <location>
        <begin position="1193"/>
        <end position="1203"/>
    </location>
</feature>
<comment type="similarity">
    <text evidence="2">Belongs to the cyclin family.</text>
</comment>
<dbReference type="SUPFAM" id="SSF47954">
    <property type="entry name" value="Cyclin-like"/>
    <property type="match status" value="2"/>
</dbReference>
<dbReference type="CDD" id="cd20538">
    <property type="entry name" value="CYCLIN_CCNT_rpt1"/>
    <property type="match status" value="1"/>
</dbReference>
<keyword evidence="5" id="KW-1185">Reference proteome</keyword>
<dbReference type="PANTHER" id="PTHR10026">
    <property type="entry name" value="CYCLIN"/>
    <property type="match status" value="1"/>
</dbReference>
<feature type="compositionally biased region" description="Polar residues" evidence="3">
    <location>
        <begin position="643"/>
        <end position="657"/>
    </location>
</feature>
<feature type="compositionally biased region" description="Low complexity" evidence="3">
    <location>
        <begin position="427"/>
        <end position="456"/>
    </location>
</feature>
<dbReference type="SMART" id="SM00385">
    <property type="entry name" value="CYCLIN"/>
    <property type="match status" value="2"/>
</dbReference>
<feature type="region of interest" description="Disordered" evidence="3">
    <location>
        <begin position="945"/>
        <end position="1276"/>
    </location>
</feature>
<feature type="compositionally biased region" description="Basic and acidic residues" evidence="3">
    <location>
        <begin position="793"/>
        <end position="811"/>
    </location>
</feature>
<evidence type="ECO:0000256" key="3">
    <source>
        <dbReference type="SAM" id="MobiDB-lite"/>
    </source>
</evidence>
<feature type="domain" description="Cyclin-like" evidence="4">
    <location>
        <begin position="164"/>
        <end position="252"/>
    </location>
</feature>
<accession>A0ABM3UQ69</accession>
<feature type="compositionally biased region" description="Polar residues" evidence="3">
    <location>
        <begin position="1115"/>
        <end position="1125"/>
    </location>
</feature>
<feature type="compositionally biased region" description="Low complexity" evidence="3">
    <location>
        <begin position="741"/>
        <end position="762"/>
    </location>
</feature>
<dbReference type="CDD" id="cd20539">
    <property type="entry name" value="CYCLIN_CCNT_rpt2"/>
    <property type="match status" value="1"/>
</dbReference>
<dbReference type="Gene3D" id="1.10.472.10">
    <property type="entry name" value="Cyclin-like"/>
    <property type="match status" value="2"/>
</dbReference>
<evidence type="ECO:0000259" key="4">
    <source>
        <dbReference type="SMART" id="SM00385"/>
    </source>
</evidence>
<feature type="compositionally biased region" description="Polar residues" evidence="3">
    <location>
        <begin position="678"/>
        <end position="694"/>
    </location>
</feature>
<feature type="compositionally biased region" description="Low complexity" evidence="3">
    <location>
        <begin position="1135"/>
        <end position="1168"/>
    </location>
</feature>
<feature type="compositionally biased region" description="Acidic residues" evidence="3">
    <location>
        <begin position="1267"/>
        <end position="1276"/>
    </location>
</feature>
<feature type="compositionally biased region" description="Low complexity" evidence="3">
    <location>
        <begin position="621"/>
        <end position="636"/>
    </location>
</feature>
<feature type="compositionally biased region" description="Pro residues" evidence="3">
    <location>
        <begin position="342"/>
        <end position="353"/>
    </location>
</feature>
<dbReference type="Pfam" id="PF00134">
    <property type="entry name" value="Cyclin_N"/>
    <property type="match status" value="1"/>
</dbReference>
<feature type="compositionally biased region" description="Low complexity" evidence="3">
    <location>
        <begin position="955"/>
        <end position="987"/>
    </location>
</feature>
<feature type="region of interest" description="Disordered" evidence="3">
    <location>
        <begin position="585"/>
        <end position="838"/>
    </location>
</feature>
<dbReference type="RefSeq" id="XP_058975678.1">
    <property type="nucleotide sequence ID" value="XM_059119695.1"/>
</dbReference>
<feature type="region of interest" description="Disordered" evidence="3">
    <location>
        <begin position="301"/>
        <end position="568"/>
    </location>
</feature>
<dbReference type="Pfam" id="PF21797">
    <property type="entry name" value="CycT2-like_C"/>
    <property type="match status" value="1"/>
</dbReference>
<dbReference type="Proteomes" id="UP001652621">
    <property type="component" value="Unplaced"/>
</dbReference>
<feature type="compositionally biased region" description="Low complexity" evidence="3">
    <location>
        <begin position="527"/>
        <end position="558"/>
    </location>
</feature>
<sequence>MSGIPSPSPVRSNNGDRDKDSMWYFTAEDLANSPSRRYGITPDQELSYRQMTAYLIQDMGQRLQVSQLCINTAIVYMHRFYAFHSFTHFHRNSIAAASLFLAAKVEEQPRKLEHVIRAANKCLSQPTTSTSDAYYVEQAQDLVFNENVLLQTLGFDVAIDHPHTHVVKTCHLVKACKELAQTSYFLASNSLHLTSMCLQYKPTVVACFCIYLACKWSRWEIPQSTEGKHWFHYVDETVTMDLLKKLTDEFITIYEKSPARLKAKLNSIKAMAQGASNNRQGQVKEKKGEQDWKMADMMKMYQPAGDNGPVSGASSSQSSSQYGGQGSAANDQSQQNMAASMLPPPPHQPPPPQQMRKSEMHSSSSQHRSHHSSSSSSSSSSSHHPPKIGYPAGDVPDHKLSAGHKQQQQQQPPYGTNLVNRQRDHSSSSSHNQSSMMAPSSKSSSSSSSSRSSMSSGMVGQQLPRQSSQGHSMDVNYHKSRDRNIPPQPTGSHSLPPHSLPHKMAQKQQDSGRSMAKDHSGRMPAEQQQQSKQNSSSNNKAIFSSSSSSSQQYGSTQQIPPGGVPNQVTNKLEAIHDMSRNMMQQHLSRGYNQPPPSQQSTNGPPNNLLSFHQQQQGSRHSSSSNSNNNNLSNSSSLKHEQSKQLSVHMQQPTQTSTHNHKQLIPPESSYSGMPPTQHDMQQQSHTASSLSNNYCKIEPLPHSGEDHTMQQFSSHQNPVTKTVSSMFSPEWNEKVPEQQDTHAQQQQSHPPQQQSKQHQIPQNLNYTNNGGMSHNLNAADGYAGYKLAATKESPPKVKVEKDTPSKKDKNRSSSNSQQDPSPNSGRNNTSSSGVNQPQPMLKSVKLEGQMSSLNELAGTSNAAGSIGSGGVKRPNDQQAVKSEDDIHLRDSKIRKLDNAGDTGKHSQVVNGIETNPDLVRNLLKESLCPPAVLLKTENSIITPSLQPPAELFEPTATSTTTTSVQNPAHNTSSSSATAANAALSGNSDVSAMETEDHGTSGGKSEKKKKKDKHKHKEKDKDKSKDREERKKHKKDKDRHKDKEREKESESAEHVKIKISKEKLESAGEPIGFKIKIPKDRIMGDLSSQPTTSHSSHTDAAPPVLKIKISKDKLETYSSGTSSSDHNVGAQATHPSYSHNSSSQSSSAYAPYGGSSHSSSTNPHSSSSSSKKKDRDREKDRERDKEKKRHESSSKSSCGSGSSSLNPNVNTGSMGPAANGSLAGGSHSSSSNSGGTSNGGNGTTQKTQYSSKIHHQSNMSLLFGESNESNDDDDDDY</sequence>
<feature type="compositionally biased region" description="Basic and acidic residues" evidence="3">
    <location>
        <begin position="731"/>
        <end position="740"/>
    </location>
</feature>
<feature type="compositionally biased region" description="Polar residues" evidence="3">
    <location>
        <begin position="763"/>
        <end position="776"/>
    </location>
</feature>
<evidence type="ECO:0000256" key="1">
    <source>
        <dbReference type="ARBA" id="ARBA00023127"/>
    </source>
</evidence>
<evidence type="ECO:0000313" key="5">
    <source>
        <dbReference type="Proteomes" id="UP001652621"/>
    </source>
</evidence>
<name>A0ABM3UQ69_MUSDO</name>
<feature type="compositionally biased region" description="Low complexity" evidence="3">
    <location>
        <begin position="1216"/>
        <end position="1234"/>
    </location>
</feature>
<feature type="compositionally biased region" description="Low complexity" evidence="3">
    <location>
        <begin position="812"/>
        <end position="824"/>
    </location>
</feature>
<feature type="compositionally biased region" description="Basic and acidic residues" evidence="3">
    <location>
        <begin position="1170"/>
        <end position="1192"/>
    </location>
</feature>
<organism evidence="5 6">
    <name type="scientific">Musca domestica</name>
    <name type="common">House fly</name>
    <dbReference type="NCBI Taxonomy" id="7370"/>
    <lineage>
        <taxon>Eukaryota</taxon>
        <taxon>Metazoa</taxon>
        <taxon>Ecdysozoa</taxon>
        <taxon>Arthropoda</taxon>
        <taxon>Hexapoda</taxon>
        <taxon>Insecta</taxon>
        <taxon>Pterygota</taxon>
        <taxon>Neoptera</taxon>
        <taxon>Endopterygota</taxon>
        <taxon>Diptera</taxon>
        <taxon>Brachycera</taxon>
        <taxon>Muscomorpha</taxon>
        <taxon>Muscoidea</taxon>
        <taxon>Muscidae</taxon>
        <taxon>Musca</taxon>
    </lineage>
</organism>
<feature type="compositionally biased region" description="Low complexity" evidence="3">
    <location>
        <begin position="361"/>
        <end position="383"/>
    </location>
</feature>
<evidence type="ECO:0000313" key="6">
    <source>
        <dbReference type="RefSeq" id="XP_058975678.1"/>
    </source>
</evidence>
<dbReference type="InterPro" id="IPR013763">
    <property type="entry name" value="Cyclin-like_dom"/>
</dbReference>